<keyword evidence="2" id="KW-1185">Reference proteome</keyword>
<dbReference type="EMBL" id="WTVS01000007">
    <property type="protein sequence ID" value="NMF96726.1"/>
    <property type="molecule type" value="Genomic_DNA"/>
</dbReference>
<name>A0ABX1NBS4_9RHOO</name>
<protein>
    <submittedName>
        <fullName evidence="1">Uncharacterized protein</fullName>
    </submittedName>
</protein>
<dbReference type="Proteomes" id="UP000634522">
    <property type="component" value="Unassembled WGS sequence"/>
</dbReference>
<evidence type="ECO:0000313" key="1">
    <source>
        <dbReference type="EMBL" id="NMF96726.1"/>
    </source>
</evidence>
<gene>
    <name evidence="1" type="ORF">GPA27_04920</name>
</gene>
<evidence type="ECO:0000313" key="2">
    <source>
        <dbReference type="Proteomes" id="UP000634522"/>
    </source>
</evidence>
<reference evidence="1 2" key="1">
    <citation type="submission" date="2019-12" db="EMBL/GenBank/DDBJ databases">
        <title>Comparative genomics gives insights into the taxonomy of the Azoarcus-Aromatoleum group and reveals separate origins of nif in the plant-associated Azoarcus and non-plant-associated Aromatoleum sub-groups.</title>
        <authorList>
            <person name="Lafos M."/>
            <person name="Maluk M."/>
            <person name="Batista M."/>
            <person name="Junghare M."/>
            <person name="Carmona M."/>
            <person name="Faoro H."/>
            <person name="Cruz L.M."/>
            <person name="Battistoni F."/>
            <person name="De Souza E."/>
            <person name="Pedrosa F."/>
            <person name="Chen W.-M."/>
            <person name="Poole P.S."/>
            <person name="Dixon R.A."/>
            <person name="James E.K."/>
        </authorList>
    </citation>
    <scope>NUCLEOTIDE SEQUENCE [LARGE SCALE GENOMIC DNA]</scope>
    <source>
        <strain evidence="1 2">T</strain>
    </source>
</reference>
<dbReference type="RefSeq" id="WP_169138188.1">
    <property type="nucleotide sequence ID" value="NZ_WTVS01000007.1"/>
</dbReference>
<proteinExistence type="predicted"/>
<organism evidence="1 2">
    <name type="scientific">Aromatoleum toluolicum</name>
    <dbReference type="NCBI Taxonomy" id="90060"/>
    <lineage>
        <taxon>Bacteria</taxon>
        <taxon>Pseudomonadati</taxon>
        <taxon>Pseudomonadota</taxon>
        <taxon>Betaproteobacteria</taxon>
        <taxon>Rhodocyclales</taxon>
        <taxon>Rhodocyclaceae</taxon>
        <taxon>Aromatoleum</taxon>
    </lineage>
</organism>
<comment type="caution">
    <text evidence="1">The sequence shown here is derived from an EMBL/GenBank/DDBJ whole genome shotgun (WGS) entry which is preliminary data.</text>
</comment>
<sequence>MSSTQRYFLEDLFAPPPESGDASRHMVRRVSLSDGTRGAIHRIEWSLTDGTSCVLDNVGGAACLFLRTTGTETRSIEVALRGGYRLQSVAAGGWLLVSSIEGSPLYWIPRPPMLRSLDGHGHITHESPATLTGMTASDALLFAQFSSPAMGFHIDFVLWKLPPDLADWRDETDCLATIETQPYFVYGSHSSYRRPADVYAHLVHGHVYETQFAWPRNWKIADELDAYALFLVLTGLELASGKRLYGLLKQQVVVSVIARQRDDGAWYHGEWTDDMECHVRLHVGGMHLLATALEEDSHPAVRTALAKAAAFVTELADQTEKGAWFLHDTLELSAAGMDKCPFAWQGSRTWQKSETNMLVLNTHLDSLIALDRYRALTGETKFDALIASGQAATRALLACRPAEKLYALLFRVIELTWLPANSAARLPMPLRALKRLGWKYLVPRMHRIRIRWPRLVMPNGYIDRAINLAGVSHAYHTVNVWDLLRYQHRFSEEDLRDVIEPALAYTRNGPLLEYWGSLGERGHALVFWVDALWHLCMTSGNAAHRIWLAEAMLQCARAGFGLPPALLGTNTEVVPVSERRACPSPVDSQLRIANLGRSYRDEILIINPTTRDIPLAWRKEPDTTLRWVSSDGAGSSTSVPAHGWLWGHHYSPPNPPDTA</sequence>
<accession>A0ABX1NBS4</accession>